<dbReference type="VEuPathDB" id="MicrosporidiaDB:M153_15500013220"/>
<proteinExistence type="predicted"/>
<evidence type="ECO:0000313" key="1">
    <source>
        <dbReference type="EMBL" id="KRH94748.1"/>
    </source>
</evidence>
<keyword evidence="2" id="KW-1185">Reference proteome</keyword>
<dbReference type="Proteomes" id="UP000051530">
    <property type="component" value="Unassembled WGS sequence"/>
</dbReference>
<organism evidence="1 2">
    <name type="scientific">Pseudoloma neurophilia</name>
    <dbReference type="NCBI Taxonomy" id="146866"/>
    <lineage>
        <taxon>Eukaryota</taxon>
        <taxon>Fungi</taxon>
        <taxon>Fungi incertae sedis</taxon>
        <taxon>Microsporidia</taxon>
        <taxon>Pseudoloma</taxon>
    </lineage>
</organism>
<accession>A0A0R0LZS0</accession>
<dbReference type="AlphaFoldDB" id="A0A0R0LZS0"/>
<reference evidence="1 2" key="1">
    <citation type="submission" date="2015-07" db="EMBL/GenBank/DDBJ databases">
        <title>The genome of Pseudoloma neurophilia, a relevant intracellular parasite of the zebrafish.</title>
        <authorList>
            <person name="Ndikumana S."/>
            <person name="Pelin A."/>
            <person name="Sanders J."/>
            <person name="Corradi N."/>
        </authorList>
    </citation>
    <scope>NUCLEOTIDE SEQUENCE [LARGE SCALE GENOMIC DNA]</scope>
    <source>
        <strain evidence="1 2">MK1</strain>
    </source>
</reference>
<sequence>MFKILLLVTNLLADDKYLIEYEDTNKFLTYDGNKLKLESNTENPFGFQRLKDSLYIIESDNKYICKKMENNIQSCDKKQAKKIPWKLEKGKNGFFNIFRGNEILNVKKEDVILEEKSENEMQDAIWNITPIKNAERVENLTENTADLEDLTTLGRFDPKLNPDLDDGTDHFDDKGKILPHLAKDDEDGKSMEVVVLKDTDGSEMIQEKLPTGTIIYSKSKNPDNKGQIEIKKIFLNQDDDNETQFEVFNSQQNGVKKRQYVFK</sequence>
<comment type="caution">
    <text evidence="1">The sequence shown here is derived from an EMBL/GenBank/DDBJ whole genome shotgun (WGS) entry which is preliminary data.</text>
</comment>
<dbReference type="EMBL" id="LGUB01000035">
    <property type="protein sequence ID" value="KRH94748.1"/>
    <property type="molecule type" value="Genomic_DNA"/>
</dbReference>
<name>A0A0R0LZS0_9MICR</name>
<protein>
    <submittedName>
        <fullName evidence="1">Uncharacterized protein</fullName>
    </submittedName>
</protein>
<evidence type="ECO:0000313" key="2">
    <source>
        <dbReference type="Proteomes" id="UP000051530"/>
    </source>
</evidence>
<gene>
    <name evidence="1" type="ORF">M153_15500013220</name>
</gene>